<sequence>MGIYAKRENSFEISTIARRVEKSQNELETKVYEYEEALDITGNGWYNRSLLFALSIGLLGMGIDIFGFSIIVTGCSCDFKLELWQKSTMLSMPFIGPILMSIPWGYISDTRGRRTTLLIALWGSFLSSFVSAFSTNWIILAVLKVFSSSFCSAVQSGAYALLGESCSNKVRGSYMLIMTSVLMLFLLSYVVPGYFILQLKFAYDLVFISITPWRVLTIVMAAPLGISAFLLHFCYESPKFLVNAGQEQKALEYLRKIWVRNGNCENDFLIRRVTLKEDSKVRDKHINFFKSLWQQTIPLFEPPLLWRTLQLFFLTTVIYSINNSLVMWMPYIVEAFTAGVHTTADKSRSLCNIIMSISSTNATISDDSVICFSSIQTRTLLSGITHGLLFAGITFAVSKLASMKKIMMIMFLLIPMLSSLGAIFNQNNVASLLLYVGMMMTNLCMGVLFAYYVELYPTSYRGMAACLGVMVARLSGVAGVNFLGSFLMTDCTMTFYAFSAYLLGGIIIAAYFLPPDKTKNV</sequence>
<keyword evidence="5 6" id="KW-0472">Membrane</keyword>
<comment type="subcellular location">
    <subcellularLocation>
        <location evidence="1">Membrane</location>
        <topology evidence="1">Multi-pass membrane protein</topology>
    </subcellularLocation>
</comment>
<dbReference type="Gene3D" id="1.20.1250.20">
    <property type="entry name" value="MFS general substrate transporter like domains"/>
    <property type="match status" value="1"/>
</dbReference>
<dbReference type="GO" id="GO:0022857">
    <property type="term" value="F:transmembrane transporter activity"/>
    <property type="evidence" value="ECO:0007669"/>
    <property type="project" value="InterPro"/>
</dbReference>
<protein>
    <submittedName>
        <fullName evidence="9">Synaptic vesicle 2-related protein-like</fullName>
    </submittedName>
</protein>
<evidence type="ECO:0000259" key="7">
    <source>
        <dbReference type="PROSITE" id="PS50850"/>
    </source>
</evidence>
<keyword evidence="3 6" id="KW-0812">Transmembrane</keyword>
<dbReference type="GeneID" id="113508593"/>
<name>A0A7E5X529_TRINI</name>
<evidence type="ECO:0000256" key="3">
    <source>
        <dbReference type="ARBA" id="ARBA00022692"/>
    </source>
</evidence>
<feature type="transmembrane region" description="Helical" evidence="6">
    <location>
        <begin position="409"/>
        <end position="426"/>
    </location>
</feature>
<feature type="transmembrane region" description="Helical" evidence="6">
    <location>
        <begin position="493"/>
        <end position="513"/>
    </location>
</feature>
<dbReference type="OrthoDB" id="3936150at2759"/>
<dbReference type="PANTHER" id="PTHR23511:SF35">
    <property type="entry name" value="MAJOR FACILITATOR SUPERFAMILY (MFS) PROFILE DOMAIN-CONTAINING PROTEIN"/>
    <property type="match status" value="1"/>
</dbReference>
<dbReference type="AlphaFoldDB" id="A0A7E5X529"/>
<dbReference type="InterPro" id="IPR036259">
    <property type="entry name" value="MFS_trans_sf"/>
</dbReference>
<dbReference type="PROSITE" id="PS50850">
    <property type="entry name" value="MFS"/>
    <property type="match status" value="1"/>
</dbReference>
<evidence type="ECO:0000256" key="5">
    <source>
        <dbReference type="ARBA" id="ARBA00023136"/>
    </source>
</evidence>
<dbReference type="Proteomes" id="UP000322000">
    <property type="component" value="Chromosome 2"/>
</dbReference>
<feature type="transmembrane region" description="Helical" evidence="6">
    <location>
        <begin position="90"/>
        <end position="107"/>
    </location>
</feature>
<dbReference type="Pfam" id="PF07690">
    <property type="entry name" value="MFS_1"/>
    <property type="match status" value="1"/>
</dbReference>
<dbReference type="InterPro" id="IPR011701">
    <property type="entry name" value="MFS"/>
</dbReference>
<proteinExistence type="predicted"/>
<evidence type="ECO:0000256" key="4">
    <source>
        <dbReference type="ARBA" id="ARBA00022989"/>
    </source>
</evidence>
<feature type="transmembrane region" description="Helical" evidence="6">
    <location>
        <begin position="215"/>
        <end position="235"/>
    </location>
</feature>
<dbReference type="InterPro" id="IPR020846">
    <property type="entry name" value="MFS_dom"/>
</dbReference>
<evidence type="ECO:0000313" key="9">
    <source>
        <dbReference type="RefSeq" id="XP_026747517.1"/>
    </source>
</evidence>
<evidence type="ECO:0000256" key="6">
    <source>
        <dbReference type="SAM" id="Phobius"/>
    </source>
</evidence>
<evidence type="ECO:0000256" key="1">
    <source>
        <dbReference type="ARBA" id="ARBA00004141"/>
    </source>
</evidence>
<feature type="transmembrane region" description="Helical" evidence="6">
    <location>
        <begin position="432"/>
        <end position="453"/>
    </location>
</feature>
<dbReference type="PANTHER" id="PTHR23511">
    <property type="entry name" value="SYNAPTIC VESICLE GLYCOPROTEIN 2"/>
    <property type="match status" value="1"/>
</dbReference>
<organism evidence="8 9">
    <name type="scientific">Trichoplusia ni</name>
    <name type="common">Cabbage looper</name>
    <dbReference type="NCBI Taxonomy" id="7111"/>
    <lineage>
        <taxon>Eukaryota</taxon>
        <taxon>Metazoa</taxon>
        <taxon>Ecdysozoa</taxon>
        <taxon>Arthropoda</taxon>
        <taxon>Hexapoda</taxon>
        <taxon>Insecta</taxon>
        <taxon>Pterygota</taxon>
        <taxon>Neoptera</taxon>
        <taxon>Endopterygota</taxon>
        <taxon>Lepidoptera</taxon>
        <taxon>Glossata</taxon>
        <taxon>Ditrysia</taxon>
        <taxon>Noctuoidea</taxon>
        <taxon>Noctuidae</taxon>
        <taxon>Plusiinae</taxon>
        <taxon>Trichoplusia</taxon>
    </lineage>
</organism>
<dbReference type="GO" id="GO:0016020">
    <property type="term" value="C:membrane"/>
    <property type="evidence" value="ECO:0007669"/>
    <property type="project" value="UniProtKB-SubCell"/>
</dbReference>
<dbReference type="RefSeq" id="XP_026747517.1">
    <property type="nucleotide sequence ID" value="XM_026891716.1"/>
</dbReference>
<keyword evidence="2" id="KW-0813">Transport</keyword>
<dbReference type="InParanoid" id="A0A7E5X529"/>
<feature type="transmembrane region" description="Helical" evidence="6">
    <location>
        <begin position="465"/>
        <end position="487"/>
    </location>
</feature>
<reference evidence="9" key="1">
    <citation type="submission" date="2025-08" db="UniProtKB">
        <authorList>
            <consortium name="RefSeq"/>
        </authorList>
    </citation>
    <scope>IDENTIFICATION</scope>
</reference>
<keyword evidence="4 6" id="KW-1133">Transmembrane helix</keyword>
<feature type="transmembrane region" description="Helical" evidence="6">
    <location>
        <begin position="379"/>
        <end position="397"/>
    </location>
</feature>
<evidence type="ECO:0000256" key="2">
    <source>
        <dbReference type="ARBA" id="ARBA00022448"/>
    </source>
</evidence>
<feature type="domain" description="Major facilitator superfamily (MFS) profile" evidence="7">
    <location>
        <begin position="50"/>
        <end position="517"/>
    </location>
</feature>
<gene>
    <name evidence="9" type="primary">LOC113508593</name>
</gene>
<feature type="transmembrane region" description="Helical" evidence="6">
    <location>
        <begin position="174"/>
        <end position="195"/>
    </location>
</feature>
<evidence type="ECO:0000313" key="8">
    <source>
        <dbReference type="Proteomes" id="UP000322000"/>
    </source>
</evidence>
<feature type="transmembrane region" description="Helical" evidence="6">
    <location>
        <begin position="304"/>
        <end position="321"/>
    </location>
</feature>
<dbReference type="SUPFAM" id="SSF103473">
    <property type="entry name" value="MFS general substrate transporter"/>
    <property type="match status" value="1"/>
</dbReference>
<feature type="transmembrane region" description="Helical" evidence="6">
    <location>
        <begin position="50"/>
        <end position="70"/>
    </location>
</feature>
<dbReference type="KEGG" id="tnl:113508593"/>
<accession>A0A7E5X529</accession>
<keyword evidence="8" id="KW-1185">Reference proteome</keyword>
<feature type="transmembrane region" description="Helical" evidence="6">
    <location>
        <begin position="119"/>
        <end position="139"/>
    </location>
</feature>